<keyword evidence="2" id="KW-1185">Reference proteome</keyword>
<gene>
    <name evidence="1" type="ORF">C1H46_022063</name>
</gene>
<dbReference type="Proteomes" id="UP000315295">
    <property type="component" value="Unassembled WGS sequence"/>
</dbReference>
<dbReference type="AlphaFoldDB" id="A0A540M1J1"/>
<protein>
    <recommendedName>
        <fullName evidence="3">Wound-responsive family protein</fullName>
    </recommendedName>
</protein>
<name>A0A540M1J1_MALBA</name>
<dbReference type="Pfam" id="PF12609">
    <property type="entry name" value="DUF3774"/>
    <property type="match status" value="1"/>
</dbReference>
<evidence type="ECO:0008006" key="3">
    <source>
        <dbReference type="Google" id="ProtNLM"/>
    </source>
</evidence>
<proteinExistence type="predicted"/>
<accession>A0A540M1J1</accession>
<reference evidence="1 2" key="1">
    <citation type="journal article" date="2019" name="G3 (Bethesda)">
        <title>Sequencing of a Wild Apple (Malus baccata) Genome Unravels the Differences Between Cultivated and Wild Apple Species Regarding Disease Resistance and Cold Tolerance.</title>
        <authorList>
            <person name="Chen X."/>
        </authorList>
    </citation>
    <scope>NUCLEOTIDE SEQUENCE [LARGE SCALE GENOMIC DNA]</scope>
    <source>
        <strain evidence="2">cv. Shandingzi</strain>
        <tissue evidence="1">Leaves</tissue>
    </source>
</reference>
<dbReference type="STRING" id="106549.A0A540M1J1"/>
<evidence type="ECO:0000313" key="2">
    <source>
        <dbReference type="Proteomes" id="UP000315295"/>
    </source>
</evidence>
<dbReference type="InterPro" id="IPR022251">
    <property type="entry name" value="DUF3774_wound-induced"/>
</dbReference>
<organism evidence="1 2">
    <name type="scientific">Malus baccata</name>
    <name type="common">Siberian crab apple</name>
    <name type="synonym">Pyrus baccata</name>
    <dbReference type="NCBI Taxonomy" id="106549"/>
    <lineage>
        <taxon>Eukaryota</taxon>
        <taxon>Viridiplantae</taxon>
        <taxon>Streptophyta</taxon>
        <taxon>Embryophyta</taxon>
        <taxon>Tracheophyta</taxon>
        <taxon>Spermatophyta</taxon>
        <taxon>Magnoliopsida</taxon>
        <taxon>eudicotyledons</taxon>
        <taxon>Gunneridae</taxon>
        <taxon>Pentapetalae</taxon>
        <taxon>rosids</taxon>
        <taxon>fabids</taxon>
        <taxon>Rosales</taxon>
        <taxon>Rosaceae</taxon>
        <taxon>Amygdaloideae</taxon>
        <taxon>Maleae</taxon>
        <taxon>Malus</taxon>
    </lineage>
</organism>
<sequence>MMSAASSAWIVGATVGVVEVLKDQGVCRWNDPIRLMHQHAKNHLTRSFSQAKEMYSSPSSAARVSNTIMREEKAKPAEESMRKVMYLNSWVPN</sequence>
<dbReference type="PANTHER" id="PTHR33090">
    <property type="entry name" value="DUF3774 DOMAIN PROTEIN-RELATED"/>
    <property type="match status" value="1"/>
</dbReference>
<dbReference type="EMBL" id="VIEB01000394">
    <property type="protein sequence ID" value="TQD92352.1"/>
    <property type="molecule type" value="Genomic_DNA"/>
</dbReference>
<evidence type="ECO:0000313" key="1">
    <source>
        <dbReference type="EMBL" id="TQD92352.1"/>
    </source>
</evidence>
<comment type="caution">
    <text evidence="1">The sequence shown here is derived from an EMBL/GenBank/DDBJ whole genome shotgun (WGS) entry which is preliminary data.</text>
</comment>